<feature type="compositionally biased region" description="Acidic residues" evidence="1">
    <location>
        <begin position="163"/>
        <end position="172"/>
    </location>
</feature>
<protein>
    <submittedName>
        <fullName evidence="2">Uncharacterized protein</fullName>
    </submittedName>
</protein>
<evidence type="ECO:0000313" key="3">
    <source>
        <dbReference type="Proteomes" id="UP000230002"/>
    </source>
</evidence>
<dbReference type="Proteomes" id="UP000230002">
    <property type="component" value="Unassembled WGS sequence"/>
</dbReference>
<sequence>MNDATQTYPLVHFAAVQGVEIASTNDQRPDVEFRPGGVMLAELVPGEFAIIITAQPCTNTIAAMTITHNYQVLSDTERLEVRWTSGSTRFLQGPTWLNLRFANRLLFTDFNRAFTQILWDVQLKIRILQDRIEEIAFGNPSNFISYCRQYLGDAYFDSFVDSDGDSADEDVPPAEGGTQGDDVTGTANGSGGAPVFSEETNVE</sequence>
<evidence type="ECO:0000256" key="1">
    <source>
        <dbReference type="SAM" id="MobiDB-lite"/>
    </source>
</evidence>
<reference evidence="2 3" key="1">
    <citation type="journal article" date="2015" name="Sci. Rep.">
        <title>Chromosome-level genome map provides insights into diverse defense mechanisms in the medicinal fungus Ganoderma sinense.</title>
        <authorList>
            <person name="Zhu Y."/>
            <person name="Xu J."/>
            <person name="Sun C."/>
            <person name="Zhou S."/>
            <person name="Xu H."/>
            <person name="Nelson D.R."/>
            <person name="Qian J."/>
            <person name="Song J."/>
            <person name="Luo H."/>
            <person name="Xiang L."/>
            <person name="Li Y."/>
            <person name="Xu Z."/>
            <person name="Ji A."/>
            <person name="Wang L."/>
            <person name="Lu S."/>
            <person name="Hayward A."/>
            <person name="Sun W."/>
            <person name="Li X."/>
            <person name="Schwartz D.C."/>
            <person name="Wang Y."/>
            <person name="Chen S."/>
        </authorList>
    </citation>
    <scope>NUCLEOTIDE SEQUENCE [LARGE SCALE GENOMIC DNA]</scope>
    <source>
        <strain evidence="2 3">ZZ0214-1</strain>
    </source>
</reference>
<organism evidence="2 3">
    <name type="scientific">Ganoderma sinense ZZ0214-1</name>
    <dbReference type="NCBI Taxonomy" id="1077348"/>
    <lineage>
        <taxon>Eukaryota</taxon>
        <taxon>Fungi</taxon>
        <taxon>Dikarya</taxon>
        <taxon>Basidiomycota</taxon>
        <taxon>Agaricomycotina</taxon>
        <taxon>Agaricomycetes</taxon>
        <taxon>Polyporales</taxon>
        <taxon>Polyporaceae</taxon>
        <taxon>Ganoderma</taxon>
    </lineage>
</organism>
<accession>A0A2G8RNS1</accession>
<dbReference type="AlphaFoldDB" id="A0A2G8RNS1"/>
<gene>
    <name evidence="2" type="ORF">GSI_14458</name>
</gene>
<dbReference type="OrthoDB" id="2753628at2759"/>
<proteinExistence type="predicted"/>
<keyword evidence="3" id="KW-1185">Reference proteome</keyword>
<dbReference type="EMBL" id="AYKW01000068">
    <property type="protein sequence ID" value="PIL23149.1"/>
    <property type="molecule type" value="Genomic_DNA"/>
</dbReference>
<evidence type="ECO:0000313" key="2">
    <source>
        <dbReference type="EMBL" id="PIL23149.1"/>
    </source>
</evidence>
<comment type="caution">
    <text evidence="2">The sequence shown here is derived from an EMBL/GenBank/DDBJ whole genome shotgun (WGS) entry which is preliminary data.</text>
</comment>
<feature type="region of interest" description="Disordered" evidence="1">
    <location>
        <begin position="163"/>
        <end position="203"/>
    </location>
</feature>
<name>A0A2G8RNS1_9APHY</name>